<dbReference type="Pfam" id="PF25881">
    <property type="entry name" value="HH_YBHG"/>
    <property type="match status" value="1"/>
</dbReference>
<dbReference type="Gene3D" id="2.40.30.170">
    <property type="match status" value="1"/>
</dbReference>
<dbReference type="PANTHER" id="PTHR32347">
    <property type="entry name" value="EFFLUX SYSTEM COMPONENT YKNX-RELATED"/>
    <property type="match status" value="1"/>
</dbReference>
<dbReference type="InterPro" id="IPR059052">
    <property type="entry name" value="HH_YbhG-like"/>
</dbReference>
<evidence type="ECO:0000256" key="2">
    <source>
        <dbReference type="ARBA" id="ARBA00023054"/>
    </source>
</evidence>
<organism evidence="6 7">
    <name type="scientific">Luteolibacter ambystomatis</name>
    <dbReference type="NCBI Taxonomy" id="2824561"/>
    <lineage>
        <taxon>Bacteria</taxon>
        <taxon>Pseudomonadati</taxon>
        <taxon>Verrucomicrobiota</taxon>
        <taxon>Verrucomicrobiia</taxon>
        <taxon>Verrucomicrobiales</taxon>
        <taxon>Verrucomicrobiaceae</taxon>
        <taxon>Luteolibacter</taxon>
    </lineage>
</organism>
<dbReference type="PANTHER" id="PTHR32347:SF29">
    <property type="entry name" value="UPF0194 MEMBRANE PROTEIN YBHG"/>
    <property type="match status" value="1"/>
</dbReference>
<sequence>MKKIIPVILLLAAIGGGLWYYFDRIKPAHEPLQLHGNVDIRGVDLGFRVSGRVVEVLKDEGDVVKAGDILARIDQEPYQRALEQAKAALASAEAQARLKKAGYRPEEIEQARATLAQNRVAADNAERAYRRQADLVKQSSVSKQDYENAEAARNEAIQRVRLAEANLNQLEAGYRQEEIDAANAAVDQAKATVGTAQIQLADTVLKSPSDAVLITRAVESGAIVQAGATVLSLSLEKPVWVRAYVSEPDLGKFPPGTKVELFTDGKPDHAYKGTVGFVAPSAEFTPKSVETKELRTSLVYRMRVVVEDSDGSLRQGMPVTLRLSNIPEK</sequence>
<proteinExistence type="predicted"/>
<evidence type="ECO:0000259" key="4">
    <source>
        <dbReference type="Pfam" id="PF25881"/>
    </source>
</evidence>
<dbReference type="Proteomes" id="UP000676169">
    <property type="component" value="Chromosome"/>
</dbReference>
<evidence type="ECO:0000256" key="3">
    <source>
        <dbReference type="SAM" id="Coils"/>
    </source>
</evidence>
<dbReference type="NCBIfam" id="NF002939">
    <property type="entry name" value="PRK03598.1"/>
    <property type="match status" value="1"/>
</dbReference>
<evidence type="ECO:0000313" key="7">
    <source>
        <dbReference type="Proteomes" id="UP000676169"/>
    </source>
</evidence>
<evidence type="ECO:0000313" key="6">
    <source>
        <dbReference type="EMBL" id="QUE50062.1"/>
    </source>
</evidence>
<dbReference type="GO" id="GO:0042597">
    <property type="term" value="C:periplasmic space"/>
    <property type="evidence" value="ECO:0007669"/>
    <property type="project" value="UniProtKB-SubCell"/>
</dbReference>
<dbReference type="InterPro" id="IPR050465">
    <property type="entry name" value="UPF0194_transport"/>
</dbReference>
<reference evidence="6" key="1">
    <citation type="submission" date="2021-04" db="EMBL/GenBank/DDBJ databases">
        <title>Luteolibacter sp. 32A isolated from the skin of an Anderson's salamander (Ambystoma andersonii).</title>
        <authorList>
            <person name="Spergser J."/>
            <person name="Busse H.-J."/>
        </authorList>
    </citation>
    <scope>NUCLEOTIDE SEQUENCE</scope>
    <source>
        <strain evidence="6">32A</strain>
    </source>
</reference>
<dbReference type="InterPro" id="IPR058636">
    <property type="entry name" value="Beta-barrel_YknX"/>
</dbReference>
<keyword evidence="7" id="KW-1185">Reference proteome</keyword>
<name>A0A975G765_9BACT</name>
<feature type="domain" description="YbhG-like alpha-helical hairpin" evidence="4">
    <location>
        <begin position="73"/>
        <end position="202"/>
    </location>
</feature>
<accession>A0A975G765</accession>
<protein>
    <submittedName>
        <fullName evidence="6">Secretion protein HlyD</fullName>
    </submittedName>
</protein>
<keyword evidence="2 3" id="KW-0175">Coiled coil</keyword>
<comment type="subcellular location">
    <subcellularLocation>
        <location evidence="1">Cell envelope</location>
    </subcellularLocation>
</comment>
<dbReference type="SUPFAM" id="SSF111369">
    <property type="entry name" value="HlyD-like secretion proteins"/>
    <property type="match status" value="2"/>
</dbReference>
<dbReference type="Gene3D" id="2.40.50.100">
    <property type="match status" value="2"/>
</dbReference>
<gene>
    <name evidence="6" type="primary">hlyD</name>
    <name evidence="6" type="ORF">KBB96_14440</name>
</gene>
<evidence type="ECO:0000259" key="5">
    <source>
        <dbReference type="Pfam" id="PF25990"/>
    </source>
</evidence>
<dbReference type="Pfam" id="PF25990">
    <property type="entry name" value="Beta-barrel_YknX"/>
    <property type="match status" value="1"/>
</dbReference>
<dbReference type="Gene3D" id="1.10.287.470">
    <property type="entry name" value="Helix hairpin bin"/>
    <property type="match status" value="1"/>
</dbReference>
<evidence type="ECO:0000256" key="1">
    <source>
        <dbReference type="ARBA" id="ARBA00004196"/>
    </source>
</evidence>
<feature type="coiled-coil region" evidence="3">
    <location>
        <begin position="108"/>
        <end position="180"/>
    </location>
</feature>
<feature type="domain" description="YknX-like beta-barrel" evidence="5">
    <location>
        <begin position="241"/>
        <end position="321"/>
    </location>
</feature>
<dbReference type="AlphaFoldDB" id="A0A975G765"/>
<dbReference type="RefSeq" id="WP_211630151.1">
    <property type="nucleotide sequence ID" value="NZ_CP073100.1"/>
</dbReference>
<dbReference type="EMBL" id="CP073100">
    <property type="protein sequence ID" value="QUE50062.1"/>
    <property type="molecule type" value="Genomic_DNA"/>
</dbReference>
<dbReference type="KEGG" id="lamb:KBB96_14440"/>